<evidence type="ECO:0000259" key="1">
    <source>
        <dbReference type="PROSITE" id="PS51729"/>
    </source>
</evidence>
<evidence type="ECO:0000313" key="3">
    <source>
        <dbReference type="Proteomes" id="UP000254209"/>
    </source>
</evidence>
<dbReference type="InterPro" id="IPR031165">
    <property type="entry name" value="GNAT_YJDJ"/>
</dbReference>
<dbReference type="OrthoDB" id="9813275at2"/>
<organism evidence="2 3">
    <name type="scientific">Alysiella crassa</name>
    <dbReference type="NCBI Taxonomy" id="153491"/>
    <lineage>
        <taxon>Bacteria</taxon>
        <taxon>Pseudomonadati</taxon>
        <taxon>Pseudomonadota</taxon>
        <taxon>Betaproteobacteria</taxon>
        <taxon>Neisseriales</taxon>
        <taxon>Neisseriaceae</taxon>
        <taxon>Alysiella</taxon>
    </lineage>
</organism>
<proteinExistence type="predicted"/>
<dbReference type="Proteomes" id="UP000254209">
    <property type="component" value="Unassembled WGS sequence"/>
</dbReference>
<dbReference type="Pfam" id="PF14542">
    <property type="entry name" value="Acetyltransf_CG"/>
    <property type="match status" value="1"/>
</dbReference>
<keyword evidence="3" id="KW-1185">Reference proteome</keyword>
<dbReference type="InterPro" id="IPR045057">
    <property type="entry name" value="Gcn5-rel_NAT"/>
</dbReference>
<dbReference type="EMBL" id="UFSO01000003">
    <property type="protein sequence ID" value="SSY80053.1"/>
    <property type="molecule type" value="Genomic_DNA"/>
</dbReference>
<dbReference type="STRING" id="1120980.GCA_000745955_02543"/>
<reference evidence="2 3" key="1">
    <citation type="submission" date="2018-06" db="EMBL/GenBank/DDBJ databases">
        <authorList>
            <consortium name="Pathogen Informatics"/>
            <person name="Doyle S."/>
        </authorList>
    </citation>
    <scope>NUCLEOTIDE SEQUENCE [LARGE SCALE GENOMIC DNA]</scope>
    <source>
        <strain evidence="2 3">NCTC10283</strain>
    </source>
</reference>
<protein>
    <recommendedName>
        <fullName evidence="1">N-acetyltransferase domain-containing protein</fullName>
    </recommendedName>
</protein>
<dbReference type="PANTHER" id="PTHR31435">
    <property type="entry name" value="PROTEIN NATD1"/>
    <property type="match status" value="1"/>
</dbReference>
<accession>A0A376BTD0</accession>
<feature type="domain" description="N-acetyltransferase" evidence="1">
    <location>
        <begin position="2"/>
        <end position="87"/>
    </location>
</feature>
<dbReference type="SUPFAM" id="SSF55729">
    <property type="entry name" value="Acyl-CoA N-acyltransferases (Nat)"/>
    <property type="match status" value="1"/>
</dbReference>
<gene>
    <name evidence="2" type="ORF">NCTC10283_01607</name>
</gene>
<dbReference type="RefSeq" id="WP_034295660.1">
    <property type="nucleotide sequence ID" value="NZ_CP091519.2"/>
</dbReference>
<dbReference type="AlphaFoldDB" id="A0A376BTD0"/>
<sequence>MKIIHQNQRFEYSENGYIAYLSYVLDGEIRVFNHTIVPPELGGRGVGKLLAQHALDYAREQHWQIRVTCDFVAAFVEKNPQYLDLLVE</sequence>
<dbReference type="Gene3D" id="3.40.630.30">
    <property type="match status" value="1"/>
</dbReference>
<dbReference type="PANTHER" id="PTHR31435:SF10">
    <property type="entry name" value="BSR4717 PROTEIN"/>
    <property type="match status" value="1"/>
</dbReference>
<dbReference type="CDD" id="cd04301">
    <property type="entry name" value="NAT_SF"/>
    <property type="match status" value="1"/>
</dbReference>
<name>A0A376BTD0_9NEIS</name>
<dbReference type="InterPro" id="IPR016181">
    <property type="entry name" value="Acyl_CoA_acyltransferase"/>
</dbReference>
<evidence type="ECO:0000313" key="2">
    <source>
        <dbReference type="EMBL" id="SSY80053.1"/>
    </source>
</evidence>
<dbReference type="PROSITE" id="PS51729">
    <property type="entry name" value="GNAT_YJDJ"/>
    <property type="match status" value="1"/>
</dbReference>